<accession>A0A510DT14</accession>
<evidence type="ECO:0000313" key="5">
    <source>
        <dbReference type="Proteomes" id="UP000325030"/>
    </source>
</evidence>
<evidence type="ECO:0000313" key="3">
    <source>
        <dbReference type="EMBL" id="BBG26051.1"/>
    </source>
</evidence>
<gene>
    <name evidence="2" type="ORF">IC006_0582</name>
    <name evidence="3" type="ORF">IC007_0556</name>
</gene>
<keyword evidence="1" id="KW-0472">Membrane</keyword>
<dbReference type="InterPro" id="IPR011701">
    <property type="entry name" value="MFS"/>
</dbReference>
<reference evidence="5" key="1">
    <citation type="submission" date="2018-09" db="EMBL/GenBank/DDBJ databases">
        <title>Complete Genome Sequencing of Sulfolobus sp. JCM 16834.</title>
        <authorList>
            <person name="Kato S."/>
            <person name="Itoh T."/>
            <person name="Ohkuma M."/>
        </authorList>
    </citation>
    <scope>NUCLEOTIDE SEQUENCE [LARGE SCALE GENOMIC DNA]</scope>
    <source>
        <strain evidence="5">IC-007</strain>
    </source>
</reference>
<reference evidence="2 4" key="2">
    <citation type="journal article" date="2020" name="Int. J. Syst. Evol. Microbiol.">
        <title>Sulfuracidifex tepidarius gen. nov., sp. nov. and transfer of Sulfolobus metallicus Huber and Stetter 1992 to the genus Sulfuracidifex as Sulfuracidifex metallicus comb. nov.</title>
        <authorList>
            <person name="Itoh T."/>
            <person name="Miura T."/>
            <person name="Sakai H.D."/>
            <person name="Kato S."/>
            <person name="Ohkuma M."/>
            <person name="Takashina T."/>
        </authorList>
    </citation>
    <scope>NUCLEOTIDE SEQUENCE [LARGE SCALE GENOMIC DNA]</scope>
    <source>
        <strain evidence="2 4">IC-006</strain>
        <strain evidence="3">IC-007</strain>
    </source>
</reference>
<dbReference type="SUPFAM" id="SSF103473">
    <property type="entry name" value="MFS general substrate transporter"/>
    <property type="match status" value="1"/>
</dbReference>
<evidence type="ECO:0000313" key="4">
    <source>
        <dbReference type="Proteomes" id="UP000322983"/>
    </source>
</evidence>
<dbReference type="Pfam" id="PF07690">
    <property type="entry name" value="MFS_1"/>
    <property type="match status" value="1"/>
</dbReference>
<dbReference type="EMBL" id="AP018929">
    <property type="protein sequence ID" value="BBG23298.1"/>
    <property type="molecule type" value="Genomic_DNA"/>
</dbReference>
<feature type="transmembrane region" description="Helical" evidence="1">
    <location>
        <begin position="20"/>
        <end position="41"/>
    </location>
</feature>
<evidence type="ECO:0000313" key="2">
    <source>
        <dbReference type="EMBL" id="BBG23298.1"/>
    </source>
</evidence>
<dbReference type="GO" id="GO:0022857">
    <property type="term" value="F:transmembrane transporter activity"/>
    <property type="evidence" value="ECO:0007669"/>
    <property type="project" value="InterPro"/>
</dbReference>
<dbReference type="KEGG" id="step:IC006_0582"/>
<proteinExistence type="predicted"/>
<dbReference type="OrthoDB" id="129688at2157"/>
<feature type="transmembrane region" description="Helical" evidence="1">
    <location>
        <begin position="53"/>
        <end position="71"/>
    </location>
</feature>
<sequence length="168" mass="18446">MRRGGKGKNVFNRTMAKVSAISGGEMWGTWGTSSWLFPFLVLYDWVPEGESEVLFVLYAIGQVASVFINRLSLRRDVTTVRVSLVTFVVSLTLVSFLRYFPLLYAVSPILGVSSFLYRPPTDSIIVRMNRENAGTSMGLANAVSQVGSMIAPLVVGPSYLSGIPNWLS</sequence>
<feature type="transmembrane region" description="Helical" evidence="1">
    <location>
        <begin position="78"/>
        <end position="96"/>
    </location>
</feature>
<evidence type="ECO:0008006" key="6">
    <source>
        <dbReference type="Google" id="ProtNLM"/>
    </source>
</evidence>
<accession>A0A510E0M7</accession>
<dbReference type="Proteomes" id="UP000325030">
    <property type="component" value="Chromosome"/>
</dbReference>
<dbReference type="Gene3D" id="1.20.1250.20">
    <property type="entry name" value="MFS general substrate transporter like domains"/>
    <property type="match status" value="1"/>
</dbReference>
<dbReference type="EMBL" id="AP018930">
    <property type="protein sequence ID" value="BBG26051.1"/>
    <property type="molecule type" value="Genomic_DNA"/>
</dbReference>
<organism evidence="2 4">
    <name type="scientific">Sulfuracidifex tepidarius</name>
    <dbReference type="NCBI Taxonomy" id="1294262"/>
    <lineage>
        <taxon>Archaea</taxon>
        <taxon>Thermoproteota</taxon>
        <taxon>Thermoprotei</taxon>
        <taxon>Sulfolobales</taxon>
        <taxon>Sulfolobaceae</taxon>
        <taxon>Sulfuracidifex</taxon>
    </lineage>
</organism>
<keyword evidence="4" id="KW-1185">Reference proteome</keyword>
<dbReference type="Proteomes" id="UP000322983">
    <property type="component" value="Chromosome"/>
</dbReference>
<keyword evidence="1" id="KW-0812">Transmembrane</keyword>
<evidence type="ECO:0000256" key="1">
    <source>
        <dbReference type="SAM" id="Phobius"/>
    </source>
</evidence>
<keyword evidence="1" id="KW-1133">Transmembrane helix</keyword>
<name>A0A510DT14_9CREN</name>
<protein>
    <recommendedName>
        <fullName evidence="6">Major facilitator superfamily (MFS) profile domain-containing protein</fullName>
    </recommendedName>
</protein>
<dbReference type="AlphaFoldDB" id="A0A510DT14"/>
<dbReference type="InterPro" id="IPR036259">
    <property type="entry name" value="MFS_trans_sf"/>
</dbReference>